<dbReference type="Proteomes" id="UP001652628">
    <property type="component" value="Chromosome 2R"/>
</dbReference>
<reference evidence="2" key="1">
    <citation type="submission" date="2025-08" db="UniProtKB">
        <authorList>
            <consortium name="RefSeq"/>
        </authorList>
    </citation>
    <scope>IDENTIFICATION</scope>
</reference>
<gene>
    <name evidence="2" type="primary">LOC108019685</name>
</gene>
<sequence>MLPTNQNLAVLSPFVRLAVRQAAFRMTGRFAYSTRRNPGAGDRDLNLNKNDEYLGRQRDEPNPEYHHAPRCYVKNFQKYQEQVQDRGEVQTIRFRNPRYRWADFRRRMVYGTYDI</sequence>
<name>A0AB39ZTV8_DROSZ</name>
<evidence type="ECO:0000313" key="2">
    <source>
        <dbReference type="RefSeq" id="XP_016943065.3"/>
    </source>
</evidence>
<dbReference type="AlphaFoldDB" id="A0AB39ZTV8"/>
<dbReference type="GeneID" id="108019685"/>
<evidence type="ECO:0000313" key="1">
    <source>
        <dbReference type="Proteomes" id="UP001652628"/>
    </source>
</evidence>
<dbReference type="RefSeq" id="XP_016943065.3">
    <property type="nucleotide sequence ID" value="XM_017087576.3"/>
</dbReference>
<keyword evidence="1" id="KW-1185">Reference proteome</keyword>
<accession>A0AB39ZTV8</accession>
<proteinExistence type="predicted"/>
<organism evidence="1 2">
    <name type="scientific">Drosophila suzukii</name>
    <name type="common">Spotted-wing drosophila fruit fly</name>
    <dbReference type="NCBI Taxonomy" id="28584"/>
    <lineage>
        <taxon>Eukaryota</taxon>
        <taxon>Metazoa</taxon>
        <taxon>Ecdysozoa</taxon>
        <taxon>Arthropoda</taxon>
        <taxon>Hexapoda</taxon>
        <taxon>Insecta</taxon>
        <taxon>Pterygota</taxon>
        <taxon>Neoptera</taxon>
        <taxon>Endopterygota</taxon>
        <taxon>Diptera</taxon>
        <taxon>Brachycera</taxon>
        <taxon>Muscomorpha</taxon>
        <taxon>Ephydroidea</taxon>
        <taxon>Drosophilidae</taxon>
        <taxon>Drosophila</taxon>
        <taxon>Sophophora</taxon>
    </lineage>
</organism>
<protein>
    <submittedName>
        <fullName evidence="2">Uncharacterized protein</fullName>
    </submittedName>
</protein>